<dbReference type="EMBL" id="JANJYI010000007">
    <property type="protein sequence ID" value="KAK2641034.1"/>
    <property type="molecule type" value="Genomic_DNA"/>
</dbReference>
<evidence type="ECO:0000313" key="2">
    <source>
        <dbReference type="EMBL" id="KAK2641034.1"/>
    </source>
</evidence>
<evidence type="ECO:0000256" key="1">
    <source>
        <dbReference type="SAM" id="Phobius"/>
    </source>
</evidence>
<keyword evidence="1" id="KW-0472">Membrane</keyword>
<dbReference type="Proteomes" id="UP001280121">
    <property type="component" value="Unassembled WGS sequence"/>
</dbReference>
<accession>A0AAD9TRR6</accession>
<feature type="transmembrane region" description="Helical" evidence="1">
    <location>
        <begin position="102"/>
        <end position="126"/>
    </location>
</feature>
<keyword evidence="1" id="KW-0812">Transmembrane</keyword>
<protein>
    <submittedName>
        <fullName evidence="2">Uncharacterized protein</fullName>
    </submittedName>
</protein>
<dbReference type="AlphaFoldDB" id="A0AAD9TRR6"/>
<proteinExistence type="predicted"/>
<feature type="transmembrane region" description="Helical" evidence="1">
    <location>
        <begin position="75"/>
        <end position="96"/>
    </location>
</feature>
<evidence type="ECO:0000313" key="3">
    <source>
        <dbReference type="Proteomes" id="UP001280121"/>
    </source>
</evidence>
<keyword evidence="1" id="KW-1133">Transmembrane helix</keyword>
<name>A0AAD9TRR6_9ROSI</name>
<organism evidence="2 3">
    <name type="scientific">Dipteronia dyeriana</name>
    <dbReference type="NCBI Taxonomy" id="168575"/>
    <lineage>
        <taxon>Eukaryota</taxon>
        <taxon>Viridiplantae</taxon>
        <taxon>Streptophyta</taxon>
        <taxon>Embryophyta</taxon>
        <taxon>Tracheophyta</taxon>
        <taxon>Spermatophyta</taxon>
        <taxon>Magnoliopsida</taxon>
        <taxon>eudicotyledons</taxon>
        <taxon>Gunneridae</taxon>
        <taxon>Pentapetalae</taxon>
        <taxon>rosids</taxon>
        <taxon>malvids</taxon>
        <taxon>Sapindales</taxon>
        <taxon>Sapindaceae</taxon>
        <taxon>Hippocastanoideae</taxon>
        <taxon>Acereae</taxon>
        <taxon>Dipteronia</taxon>
    </lineage>
</organism>
<gene>
    <name evidence="2" type="ORF">Ddye_022797</name>
</gene>
<comment type="caution">
    <text evidence="2">The sequence shown here is derived from an EMBL/GenBank/DDBJ whole genome shotgun (WGS) entry which is preliminary data.</text>
</comment>
<sequence>MRLAEIEDTTELLEKKLVLEISKVSLEEALTLVRAFSHYLNLMGMAETRHSLVSRLWCVSVGLFWPQMGIRSCSLFALFCGLLYFVLHLLGCGLWPDLKKLVVSLFGVINGVKAYVVVLFWSALAFQISVV</sequence>
<reference evidence="2" key="1">
    <citation type="journal article" date="2023" name="Plant J.">
        <title>Genome sequences and population genomics provide insights into the demographic history, inbreeding, and mutation load of two 'living fossil' tree species of Dipteronia.</title>
        <authorList>
            <person name="Feng Y."/>
            <person name="Comes H.P."/>
            <person name="Chen J."/>
            <person name="Zhu S."/>
            <person name="Lu R."/>
            <person name="Zhang X."/>
            <person name="Li P."/>
            <person name="Qiu J."/>
            <person name="Olsen K.M."/>
            <person name="Qiu Y."/>
        </authorList>
    </citation>
    <scope>NUCLEOTIDE SEQUENCE</scope>
    <source>
        <strain evidence="2">KIB01</strain>
    </source>
</reference>
<keyword evidence="3" id="KW-1185">Reference proteome</keyword>